<keyword evidence="7" id="KW-0112">Calmodulin-binding</keyword>
<dbReference type="GO" id="GO:0005912">
    <property type="term" value="C:adherens junction"/>
    <property type="evidence" value="ECO:0007669"/>
    <property type="project" value="TreeGrafter"/>
</dbReference>
<evidence type="ECO:0000259" key="17">
    <source>
        <dbReference type="SMART" id="SM01007"/>
    </source>
</evidence>
<evidence type="ECO:0000256" key="1">
    <source>
        <dbReference type="ARBA" id="ARBA00004245"/>
    </source>
</evidence>
<dbReference type="Proteomes" id="UP000534426">
    <property type="component" value="Unassembled WGS sequence"/>
</dbReference>
<comment type="subunit">
    <text evidence="13">Heterodimer of an alpha and a beta subunit or an alpha and a gamma subunit.</text>
</comment>
<dbReference type="InterPro" id="IPR001303">
    <property type="entry name" value="Aldolase_II/adducin_N"/>
</dbReference>
<comment type="function">
    <text evidence="12">Membrane-cytoskeleton-associated protein that promotes the assembly of the spectrin-actin network. Binds to calmodulin.</text>
</comment>
<evidence type="ECO:0000256" key="7">
    <source>
        <dbReference type="ARBA" id="ARBA00022860"/>
    </source>
</evidence>
<dbReference type="Gene3D" id="3.40.225.10">
    <property type="entry name" value="Class II aldolase/adducin N-terminal domain"/>
    <property type="match status" value="1"/>
</dbReference>
<feature type="region of interest" description="Disordered" evidence="16">
    <location>
        <begin position="420"/>
        <end position="482"/>
    </location>
</feature>
<keyword evidence="5" id="KW-0963">Cytoplasm</keyword>
<feature type="compositionally biased region" description="Basic residues" evidence="16">
    <location>
        <begin position="714"/>
        <end position="736"/>
    </location>
</feature>
<evidence type="ECO:0000256" key="4">
    <source>
        <dbReference type="ARBA" id="ARBA00022475"/>
    </source>
</evidence>
<feature type="non-terminal residue" evidence="18">
    <location>
        <position position="1"/>
    </location>
</feature>
<evidence type="ECO:0000256" key="13">
    <source>
        <dbReference type="ARBA" id="ARBA00065959"/>
    </source>
</evidence>
<dbReference type="GO" id="GO:0005516">
    <property type="term" value="F:calmodulin binding"/>
    <property type="evidence" value="ECO:0007669"/>
    <property type="project" value="UniProtKB-KW"/>
</dbReference>
<feature type="compositionally biased region" description="Basic and acidic residues" evidence="16">
    <location>
        <begin position="575"/>
        <end position="600"/>
    </location>
</feature>
<evidence type="ECO:0000256" key="2">
    <source>
        <dbReference type="ARBA" id="ARBA00004413"/>
    </source>
</evidence>
<evidence type="ECO:0000256" key="11">
    <source>
        <dbReference type="ARBA" id="ARBA00023212"/>
    </source>
</evidence>
<evidence type="ECO:0000256" key="9">
    <source>
        <dbReference type="ARBA" id="ARBA00023136"/>
    </source>
</evidence>
<dbReference type="Pfam" id="PF00596">
    <property type="entry name" value="Aldolase_II"/>
    <property type="match status" value="1"/>
</dbReference>
<dbReference type="SMART" id="SM01007">
    <property type="entry name" value="Aldolase_II"/>
    <property type="match status" value="1"/>
</dbReference>
<organism evidence="18 19">
    <name type="scientific">Crypturellus undulatus</name>
    <dbReference type="NCBI Taxonomy" id="48396"/>
    <lineage>
        <taxon>Eukaryota</taxon>
        <taxon>Metazoa</taxon>
        <taxon>Chordata</taxon>
        <taxon>Craniata</taxon>
        <taxon>Vertebrata</taxon>
        <taxon>Euteleostomi</taxon>
        <taxon>Archelosauria</taxon>
        <taxon>Archosauria</taxon>
        <taxon>Dinosauria</taxon>
        <taxon>Saurischia</taxon>
        <taxon>Theropoda</taxon>
        <taxon>Coelurosauria</taxon>
        <taxon>Aves</taxon>
        <taxon>Palaeognathae</taxon>
        <taxon>Tinamiformes</taxon>
        <taxon>Tinamidae</taxon>
        <taxon>Crypturellus</taxon>
    </lineage>
</organism>
<comment type="subcellular location">
    <subcellularLocation>
        <location evidence="2">Cell membrane</location>
        <topology evidence="2">Peripheral membrane protein</topology>
        <orientation evidence="2">Cytoplasmic side</orientation>
    </subcellularLocation>
    <subcellularLocation>
        <location evidence="1">Cytoplasm</location>
        <location evidence="1">Cytoskeleton</location>
    </subcellularLocation>
</comment>
<evidence type="ECO:0000256" key="16">
    <source>
        <dbReference type="SAM" id="MobiDB-lite"/>
    </source>
</evidence>
<evidence type="ECO:0000256" key="14">
    <source>
        <dbReference type="ARBA" id="ARBA00072931"/>
    </source>
</evidence>
<protein>
    <recommendedName>
        <fullName evidence="14">Alpha-adducin</fullName>
    </recommendedName>
    <alternativeName>
        <fullName evidence="15">Erythrocyte adducin subunit alpha</fullName>
    </alternativeName>
</protein>
<comment type="caution">
    <text evidence="18">The sequence shown here is derived from an EMBL/GenBank/DDBJ whole genome shotgun (WGS) entry which is preliminary data.</text>
</comment>
<feature type="region of interest" description="Disordered" evidence="16">
    <location>
        <begin position="575"/>
        <end position="736"/>
    </location>
</feature>
<feature type="non-terminal residue" evidence="18">
    <location>
        <position position="736"/>
    </location>
</feature>
<proteinExistence type="inferred from homology"/>
<evidence type="ECO:0000256" key="5">
    <source>
        <dbReference type="ARBA" id="ARBA00022490"/>
    </source>
</evidence>
<evidence type="ECO:0000256" key="10">
    <source>
        <dbReference type="ARBA" id="ARBA00023203"/>
    </source>
</evidence>
<dbReference type="GO" id="GO:0051016">
    <property type="term" value="P:barbed-end actin filament capping"/>
    <property type="evidence" value="ECO:0007669"/>
    <property type="project" value="TreeGrafter"/>
</dbReference>
<keyword evidence="9" id="KW-0472">Membrane</keyword>
<feature type="region of interest" description="Disordered" evidence="16">
    <location>
        <begin position="1"/>
        <end position="22"/>
    </location>
</feature>
<sequence length="736" mass="80675">MNGDSGAAVVTSPPPTAPHKERYFDRVDENNPDYLRERNMAPDLRQDFNMMEQKKRVSMILQSPAFCEELESMIQEQFKKGKNPTGLLALQQIADFMTTNVPNVYPAAPQGGMAALNMSLGMVTPVNDLRGSDSIAYEKGEKLLRCKLAAFYRLADLFGWSQLIYNHITARVNSEQEHFLIVPFGLLYSEVTASSLVKINIQGDVVDRGSTNLGVNQAGFTLHSAIYAARPDVKCIVHIHTPAGAAVSAMKCGLLPISPEALSLGEVAYHDYHGILVDDEEKVLIQKNLGPKSKVLILRNHGLVSVGETVEEAFYYIHNLVLACEIQVRTLASAGGPDNLVLLDPGKYKAKSRTPESPAGEGTVSHPKWQIGEQEFEALMRMLDNLGYRTGYPYRCPALREKTKKFSDVEIPASVTGYSFTSDGESGTCSPLRHSFQKQQREKTRWLNSGRGDDASEEGQNGSSPKSKTKWTKEDGHRTATSAVPSLFVPLNTNPKEVQEMRNKIREQNLQDIKTAGPQSQVLSGVVVDRSLVQGELVTASKAIIEKEYQPRVIVSTTGPNPFNKLTDRELEEYRKEVERKQKGPEEASEEGRAQQERSPPDPAAARTPPSTPIKAEEAELQPEPPCGDDSDAATFKQTLPDLTPDEPSEALSFPPAGGEQGRCEENLPQSHPESPALEKEEAPAGATPEPLTPAAEEGTAADAGSDESPGKSPSKKKKKFRTPSFLKKNKKKTDS</sequence>
<keyword evidence="10" id="KW-0009">Actin-binding</keyword>
<dbReference type="GO" id="GO:0014069">
    <property type="term" value="C:postsynaptic density"/>
    <property type="evidence" value="ECO:0007669"/>
    <property type="project" value="TreeGrafter"/>
</dbReference>
<comment type="similarity">
    <text evidence="3">Belongs to the aldolase class II family. Adducin subfamily.</text>
</comment>
<dbReference type="FunFam" id="3.40.225.10:FF:000002">
    <property type="entry name" value="alpha-adducin isoform X2"/>
    <property type="match status" value="1"/>
</dbReference>
<evidence type="ECO:0000256" key="6">
    <source>
        <dbReference type="ARBA" id="ARBA00022553"/>
    </source>
</evidence>
<evidence type="ECO:0000256" key="3">
    <source>
        <dbReference type="ARBA" id="ARBA00006274"/>
    </source>
</evidence>
<name>A0A7K4LP41_9AVES</name>
<dbReference type="SUPFAM" id="SSF53639">
    <property type="entry name" value="AraD/HMP-PK domain-like"/>
    <property type="match status" value="1"/>
</dbReference>
<dbReference type="AlphaFoldDB" id="A0A7K4LP41"/>
<dbReference type="InterPro" id="IPR051017">
    <property type="entry name" value="Aldolase-II_Adducin_sf"/>
</dbReference>
<reference evidence="18 19" key="1">
    <citation type="submission" date="2019-09" db="EMBL/GenBank/DDBJ databases">
        <title>Bird 10,000 Genomes (B10K) Project - Family phase.</title>
        <authorList>
            <person name="Zhang G."/>
        </authorList>
    </citation>
    <scope>NUCLEOTIDE SEQUENCE [LARGE SCALE GENOMIC DNA]</scope>
    <source>
        <strain evidence="18">B10K-MSB-37135</strain>
        <tissue evidence="18">Heart</tissue>
    </source>
</reference>
<dbReference type="CDD" id="cd00398">
    <property type="entry name" value="Aldolase_II"/>
    <property type="match status" value="1"/>
</dbReference>
<dbReference type="InterPro" id="IPR036409">
    <property type="entry name" value="Aldolase_II/adducin_N_sf"/>
</dbReference>
<evidence type="ECO:0000313" key="19">
    <source>
        <dbReference type="Proteomes" id="UP000534426"/>
    </source>
</evidence>
<evidence type="ECO:0000256" key="8">
    <source>
        <dbReference type="ARBA" id="ARBA00022990"/>
    </source>
</evidence>
<dbReference type="GO" id="GO:0051015">
    <property type="term" value="F:actin filament binding"/>
    <property type="evidence" value="ECO:0007669"/>
    <property type="project" value="TreeGrafter"/>
</dbReference>
<feature type="compositionally biased region" description="Polar residues" evidence="16">
    <location>
        <begin position="420"/>
        <end position="429"/>
    </location>
</feature>
<dbReference type="GO" id="GO:0005925">
    <property type="term" value="C:focal adhesion"/>
    <property type="evidence" value="ECO:0007669"/>
    <property type="project" value="TreeGrafter"/>
</dbReference>
<evidence type="ECO:0000256" key="15">
    <source>
        <dbReference type="ARBA" id="ARBA00076470"/>
    </source>
</evidence>
<keyword evidence="8" id="KW-0007">Acetylation</keyword>
<dbReference type="GO" id="GO:0007010">
    <property type="term" value="P:cytoskeleton organization"/>
    <property type="evidence" value="ECO:0007669"/>
    <property type="project" value="UniProtKB-ARBA"/>
</dbReference>
<evidence type="ECO:0000313" key="18">
    <source>
        <dbReference type="EMBL" id="NWJ06040.1"/>
    </source>
</evidence>
<dbReference type="NCBIfam" id="NF005451">
    <property type="entry name" value="PRK07044.1"/>
    <property type="match status" value="1"/>
</dbReference>
<dbReference type="GO" id="GO:0005856">
    <property type="term" value="C:cytoskeleton"/>
    <property type="evidence" value="ECO:0007669"/>
    <property type="project" value="UniProtKB-SubCell"/>
</dbReference>
<keyword evidence="11" id="KW-0206">Cytoskeleton</keyword>
<dbReference type="PANTHER" id="PTHR10672">
    <property type="entry name" value="ADDUCIN"/>
    <property type="match status" value="1"/>
</dbReference>
<dbReference type="GO" id="GO:1903142">
    <property type="term" value="P:positive regulation of establishment of endothelial barrier"/>
    <property type="evidence" value="ECO:0007669"/>
    <property type="project" value="TreeGrafter"/>
</dbReference>
<dbReference type="PANTHER" id="PTHR10672:SF4">
    <property type="entry name" value="ALPHA-ADDUCIN"/>
    <property type="match status" value="1"/>
</dbReference>
<dbReference type="GO" id="GO:1903393">
    <property type="term" value="P:positive regulation of adherens junction organization"/>
    <property type="evidence" value="ECO:0007669"/>
    <property type="project" value="TreeGrafter"/>
</dbReference>
<keyword evidence="6" id="KW-0597">Phosphoprotein</keyword>
<keyword evidence="19" id="KW-1185">Reference proteome</keyword>
<dbReference type="GO" id="GO:0005886">
    <property type="term" value="C:plasma membrane"/>
    <property type="evidence" value="ECO:0007669"/>
    <property type="project" value="UniProtKB-SubCell"/>
</dbReference>
<accession>A0A7K4LP41</accession>
<dbReference type="EMBL" id="VWPW01018866">
    <property type="protein sequence ID" value="NWJ06040.1"/>
    <property type="molecule type" value="Genomic_DNA"/>
</dbReference>
<gene>
    <name evidence="18" type="primary">Add1</name>
    <name evidence="18" type="ORF">CRYUND_R13721</name>
</gene>
<feature type="domain" description="Class II aldolase/adducin N-terminal" evidence="17">
    <location>
        <begin position="146"/>
        <end position="328"/>
    </location>
</feature>
<keyword evidence="4" id="KW-1003">Cell membrane</keyword>
<evidence type="ECO:0000256" key="12">
    <source>
        <dbReference type="ARBA" id="ARBA00055853"/>
    </source>
</evidence>